<dbReference type="Proteomes" id="UP000262583">
    <property type="component" value="Chromosome"/>
</dbReference>
<evidence type="ECO:0000256" key="3">
    <source>
        <dbReference type="ARBA" id="ARBA00022692"/>
    </source>
</evidence>
<dbReference type="PANTHER" id="PTHR43461:SF1">
    <property type="entry name" value="TRANSMEMBRANE PROTEIN 256"/>
    <property type="match status" value="1"/>
</dbReference>
<evidence type="ECO:0000313" key="8">
    <source>
        <dbReference type="EMBL" id="AXA37525.1"/>
    </source>
</evidence>
<evidence type="ECO:0000256" key="7">
    <source>
        <dbReference type="SAM" id="SignalP"/>
    </source>
</evidence>
<dbReference type="InterPro" id="IPR006696">
    <property type="entry name" value="DUF423"/>
</dbReference>
<dbReference type="KEGG" id="schv:BRCON_2783"/>
<dbReference type="GO" id="GO:0005886">
    <property type="term" value="C:plasma membrane"/>
    <property type="evidence" value="ECO:0007669"/>
    <property type="project" value="TreeGrafter"/>
</dbReference>
<protein>
    <recommendedName>
        <fullName evidence="10">DUF423 domain-containing protein</fullName>
    </recommendedName>
</protein>
<keyword evidence="5 6" id="KW-0472">Membrane</keyword>
<proteinExistence type="inferred from homology"/>
<keyword evidence="3 6" id="KW-0812">Transmembrane</keyword>
<reference evidence="8 9" key="1">
    <citation type="submission" date="2018-05" db="EMBL/GenBank/DDBJ databases">
        <title>A metagenomic window into the 2 km-deep terrestrial subsurface aquifer revealed taxonomically and functionally diverse microbial community comprising novel uncultured bacterial lineages.</title>
        <authorList>
            <person name="Kadnikov V.V."/>
            <person name="Mardanov A.V."/>
            <person name="Beletsky A.V."/>
            <person name="Banks D."/>
            <person name="Pimenov N.V."/>
            <person name="Frank Y.A."/>
            <person name="Karnachuk O.V."/>
            <person name="Ravin N.V."/>
        </authorList>
    </citation>
    <scope>NUCLEOTIDE SEQUENCE [LARGE SCALE GENOMIC DNA]</scope>
    <source>
        <strain evidence="8">BY</strain>
    </source>
</reference>
<keyword evidence="4 6" id="KW-1133">Transmembrane helix</keyword>
<name>A0A2Z4YAX7_SUMC1</name>
<feature type="transmembrane region" description="Helical" evidence="6">
    <location>
        <begin position="51"/>
        <end position="68"/>
    </location>
</feature>
<feature type="transmembrane region" description="Helical" evidence="6">
    <location>
        <begin position="75"/>
        <end position="94"/>
    </location>
</feature>
<comment type="similarity">
    <text evidence="2">Belongs to the UPF0382 family.</text>
</comment>
<evidence type="ECO:0000313" key="9">
    <source>
        <dbReference type="Proteomes" id="UP000262583"/>
    </source>
</evidence>
<evidence type="ECO:0000256" key="4">
    <source>
        <dbReference type="ARBA" id="ARBA00022989"/>
    </source>
</evidence>
<evidence type="ECO:0000256" key="2">
    <source>
        <dbReference type="ARBA" id="ARBA00009694"/>
    </source>
</evidence>
<evidence type="ECO:0000256" key="1">
    <source>
        <dbReference type="ARBA" id="ARBA00004141"/>
    </source>
</evidence>
<comment type="subcellular location">
    <subcellularLocation>
        <location evidence="1">Membrane</location>
        <topology evidence="1">Multi-pass membrane protein</topology>
    </subcellularLocation>
</comment>
<accession>A0A2Z4YAX7</accession>
<evidence type="ECO:0000256" key="5">
    <source>
        <dbReference type="ARBA" id="ARBA00023136"/>
    </source>
</evidence>
<evidence type="ECO:0000256" key="6">
    <source>
        <dbReference type="SAM" id="Phobius"/>
    </source>
</evidence>
<feature type="chain" id="PRO_5016437233" description="DUF423 domain-containing protein" evidence="7">
    <location>
        <begin position="28"/>
        <end position="128"/>
    </location>
</feature>
<evidence type="ECO:0008006" key="10">
    <source>
        <dbReference type="Google" id="ProtNLM"/>
    </source>
</evidence>
<organism evidence="8 9">
    <name type="scientific">Sumerlaea chitinivorans</name>
    <dbReference type="NCBI Taxonomy" id="2250252"/>
    <lineage>
        <taxon>Bacteria</taxon>
        <taxon>Candidatus Sumerlaeota</taxon>
        <taxon>Candidatus Sumerlaeia</taxon>
        <taxon>Candidatus Sumerlaeales</taxon>
        <taxon>Candidatus Sumerlaeaceae</taxon>
        <taxon>Candidatus Sumerlaea</taxon>
    </lineage>
</organism>
<feature type="transmembrane region" description="Helical" evidence="6">
    <location>
        <begin position="100"/>
        <end position="124"/>
    </location>
</feature>
<feature type="signal peptide" evidence="7">
    <location>
        <begin position="1"/>
        <end position="27"/>
    </location>
</feature>
<dbReference type="AlphaFoldDB" id="A0A2Z4YAX7"/>
<sequence>MEDRHAKLLFVAGCLNALCAVAAGAFAAHVLTRQLDEYRLELFRTGAAYQMYHALGMLIATLVAAPSPSRWALRAAVLFLFGILLFSGSLYLLALVKIRFLGLITPVGGVLFLLGWLLLAFAALRRSG</sequence>
<dbReference type="EMBL" id="CP030759">
    <property type="protein sequence ID" value="AXA37525.1"/>
    <property type="molecule type" value="Genomic_DNA"/>
</dbReference>
<dbReference type="PANTHER" id="PTHR43461">
    <property type="entry name" value="TRANSMEMBRANE PROTEIN 256"/>
    <property type="match status" value="1"/>
</dbReference>
<gene>
    <name evidence="8" type="ORF">BRCON_2783</name>
</gene>
<keyword evidence="7" id="KW-0732">Signal</keyword>
<dbReference type="Pfam" id="PF04241">
    <property type="entry name" value="DUF423"/>
    <property type="match status" value="1"/>
</dbReference>